<dbReference type="RefSeq" id="WP_043788719.1">
    <property type="nucleotide sequence ID" value="NZ_JMQI01000079.1"/>
</dbReference>
<comment type="caution">
    <text evidence="1">The sequence shown here is derived from an EMBL/GenBank/DDBJ whole genome shotgun (WGS) entry which is preliminary data.</text>
</comment>
<name>A0A066TNR6_9PSEU</name>
<protein>
    <recommendedName>
        <fullName evidence="3">Glutathione S-transferase</fullName>
    </recommendedName>
</protein>
<reference evidence="1 2" key="1">
    <citation type="submission" date="2014-05" db="EMBL/GenBank/DDBJ databases">
        <title>Draft genome sequence of Amycolatopsis rifamycinica DSM 46095.</title>
        <authorList>
            <person name="Lal R."/>
            <person name="Saxena A."/>
            <person name="Kumari R."/>
            <person name="Mukherjee U."/>
            <person name="Singh P."/>
            <person name="Sangwan N."/>
            <person name="Mahato N.K."/>
        </authorList>
    </citation>
    <scope>NUCLEOTIDE SEQUENCE [LARGE SCALE GENOMIC DNA]</scope>
    <source>
        <strain evidence="1 2">DSM 46095</strain>
    </source>
</reference>
<evidence type="ECO:0000313" key="2">
    <source>
        <dbReference type="Proteomes" id="UP000027345"/>
    </source>
</evidence>
<gene>
    <name evidence="1" type="ORF">DV20_40415</name>
</gene>
<dbReference type="SUPFAM" id="SSF56399">
    <property type="entry name" value="ADP-ribosylation"/>
    <property type="match status" value="1"/>
</dbReference>
<dbReference type="Proteomes" id="UP000027345">
    <property type="component" value="Unassembled WGS sequence"/>
</dbReference>
<accession>A0A066TNR6</accession>
<dbReference type="EMBL" id="JMQI01000079">
    <property type="protein sequence ID" value="KDN16781.1"/>
    <property type="molecule type" value="Genomic_DNA"/>
</dbReference>
<dbReference type="PANTHER" id="PTHR34129:SF1">
    <property type="entry name" value="DUF952 DOMAIN-CONTAINING PROTEIN"/>
    <property type="match status" value="1"/>
</dbReference>
<proteinExistence type="predicted"/>
<evidence type="ECO:0000313" key="1">
    <source>
        <dbReference type="EMBL" id="KDN16781.1"/>
    </source>
</evidence>
<evidence type="ECO:0008006" key="3">
    <source>
        <dbReference type="Google" id="ProtNLM"/>
    </source>
</evidence>
<organism evidence="1 2">
    <name type="scientific">Amycolatopsis rifamycinica</name>
    <dbReference type="NCBI Taxonomy" id="287986"/>
    <lineage>
        <taxon>Bacteria</taxon>
        <taxon>Bacillati</taxon>
        <taxon>Actinomycetota</taxon>
        <taxon>Actinomycetes</taxon>
        <taxon>Pseudonocardiales</taxon>
        <taxon>Pseudonocardiaceae</taxon>
        <taxon>Amycolatopsis</taxon>
    </lineage>
</organism>
<dbReference type="eggNOG" id="COG3502">
    <property type="taxonomic scope" value="Bacteria"/>
</dbReference>
<keyword evidence="2" id="KW-1185">Reference proteome</keyword>
<dbReference type="Gene3D" id="3.20.170.20">
    <property type="entry name" value="Protein of unknown function DUF952"/>
    <property type="match status" value="1"/>
</dbReference>
<dbReference type="PANTHER" id="PTHR34129">
    <property type="entry name" value="BLR1139 PROTEIN"/>
    <property type="match status" value="1"/>
</dbReference>
<dbReference type="InterPro" id="IPR009297">
    <property type="entry name" value="DUF952"/>
</dbReference>
<sequence>MILHICGAAAWAEVSEGGEYRDPSLDEVGFIHCSDFGTVNLPANIRFRGRTDLVLLEIDPAKVDAPVRWEDGLPPHPEGIWFPHVYGPIPHAAVVGVHEFPESEGGGFRLPDSLARR</sequence>
<dbReference type="AlphaFoldDB" id="A0A066TNR6"/>
<dbReference type="Pfam" id="PF06108">
    <property type="entry name" value="DUF952"/>
    <property type="match status" value="1"/>
</dbReference>
<dbReference type="STRING" id="287986.DV20_40415"/>